<dbReference type="Proteomes" id="UP000282321">
    <property type="component" value="Unassembled WGS sequence"/>
</dbReference>
<sequence>MRRSKKHCKFGESKADIRIISKGKETGEAIENSFPCFFSYVFDSDEVAQLKDWKQTRFDVERGDIEDIIHDIYSEIIFMIYAKELVVRNIFIQMNKHVKVIAETANTEKFKDCLRGEIKAITYHNLNIIKGNNNVILDLTFDV</sequence>
<dbReference type="InterPro" id="IPR002804">
    <property type="entry name" value="Archease"/>
</dbReference>
<protein>
    <recommendedName>
        <fullName evidence="5">Archease domain-containing protein</fullName>
    </recommendedName>
</protein>
<dbReference type="InterPro" id="IPR023572">
    <property type="entry name" value="Archease_dom"/>
</dbReference>
<dbReference type="GO" id="GO:0008033">
    <property type="term" value="P:tRNA processing"/>
    <property type="evidence" value="ECO:0007669"/>
    <property type="project" value="UniProtKB-KW"/>
</dbReference>
<evidence type="ECO:0000256" key="3">
    <source>
        <dbReference type="ARBA" id="ARBA00022723"/>
    </source>
</evidence>
<dbReference type="GO" id="GO:0046872">
    <property type="term" value="F:metal ion binding"/>
    <property type="evidence" value="ECO:0007669"/>
    <property type="project" value="UniProtKB-KW"/>
</dbReference>
<evidence type="ECO:0000256" key="4">
    <source>
        <dbReference type="ARBA" id="ARBA00022837"/>
    </source>
</evidence>
<evidence type="ECO:0000256" key="2">
    <source>
        <dbReference type="ARBA" id="ARBA00022694"/>
    </source>
</evidence>
<name>A0A660S4W8_UNCT6</name>
<keyword evidence="4" id="KW-0106">Calcium</keyword>
<dbReference type="PANTHER" id="PTHR12682:SF11">
    <property type="entry name" value="PROTEIN ARCHEASE"/>
    <property type="match status" value="1"/>
</dbReference>
<dbReference type="AlphaFoldDB" id="A0A660S4W8"/>
<dbReference type="EMBL" id="QNBC01000141">
    <property type="protein sequence ID" value="RKX64679.1"/>
    <property type="molecule type" value="Genomic_DNA"/>
</dbReference>
<gene>
    <name evidence="6" type="ORF">DRP44_07895</name>
</gene>
<dbReference type="Gene3D" id="3.55.10.10">
    <property type="entry name" value="Archease domain"/>
    <property type="match status" value="1"/>
</dbReference>
<dbReference type="InterPro" id="IPR036820">
    <property type="entry name" value="Archease_dom_sf"/>
</dbReference>
<dbReference type="PANTHER" id="PTHR12682">
    <property type="entry name" value="ARCHEASE"/>
    <property type="match status" value="1"/>
</dbReference>
<keyword evidence="3" id="KW-0479">Metal-binding</keyword>
<dbReference type="Pfam" id="PF01951">
    <property type="entry name" value="Archease"/>
    <property type="match status" value="1"/>
</dbReference>
<dbReference type="SUPFAM" id="SSF69819">
    <property type="entry name" value="MTH1598-like"/>
    <property type="match status" value="1"/>
</dbReference>
<evidence type="ECO:0000313" key="7">
    <source>
        <dbReference type="Proteomes" id="UP000282321"/>
    </source>
</evidence>
<evidence type="ECO:0000259" key="5">
    <source>
        <dbReference type="Pfam" id="PF01951"/>
    </source>
</evidence>
<keyword evidence="2" id="KW-0819">tRNA processing</keyword>
<feature type="domain" description="Archease" evidence="5">
    <location>
        <begin position="11"/>
        <end position="143"/>
    </location>
</feature>
<accession>A0A660S4W8</accession>
<organism evidence="6 7">
    <name type="scientific">candidate division TA06 bacterium</name>
    <dbReference type="NCBI Taxonomy" id="2250710"/>
    <lineage>
        <taxon>Bacteria</taxon>
        <taxon>Bacteria division TA06</taxon>
    </lineage>
</organism>
<evidence type="ECO:0000256" key="1">
    <source>
        <dbReference type="ARBA" id="ARBA00007963"/>
    </source>
</evidence>
<evidence type="ECO:0000313" key="6">
    <source>
        <dbReference type="EMBL" id="RKX64679.1"/>
    </source>
</evidence>
<comment type="similarity">
    <text evidence="1">Belongs to the archease family.</text>
</comment>
<reference evidence="6 7" key="1">
    <citation type="submission" date="2018-06" db="EMBL/GenBank/DDBJ databases">
        <title>Extensive metabolic versatility and redundancy in microbially diverse, dynamic hydrothermal sediments.</title>
        <authorList>
            <person name="Dombrowski N."/>
            <person name="Teske A."/>
            <person name="Baker B.J."/>
        </authorList>
    </citation>
    <scope>NUCLEOTIDE SEQUENCE [LARGE SCALE GENOMIC DNA]</scope>
    <source>
        <strain evidence="6">B35_G9</strain>
    </source>
</reference>
<comment type="caution">
    <text evidence="6">The sequence shown here is derived from an EMBL/GenBank/DDBJ whole genome shotgun (WGS) entry which is preliminary data.</text>
</comment>
<proteinExistence type="inferred from homology"/>